<feature type="transmembrane region" description="Helical" evidence="7">
    <location>
        <begin position="342"/>
        <end position="366"/>
    </location>
</feature>
<organism evidence="8 9">
    <name type="scientific">Ceraceosorus bombacis</name>
    <dbReference type="NCBI Taxonomy" id="401625"/>
    <lineage>
        <taxon>Eukaryota</taxon>
        <taxon>Fungi</taxon>
        <taxon>Dikarya</taxon>
        <taxon>Basidiomycota</taxon>
        <taxon>Ustilaginomycotina</taxon>
        <taxon>Exobasidiomycetes</taxon>
        <taxon>Ceraceosorales</taxon>
        <taxon>Ceraceosoraceae</taxon>
        <taxon>Ceraceosorus</taxon>
    </lineage>
</organism>
<dbReference type="GO" id="GO:0016020">
    <property type="term" value="C:membrane"/>
    <property type="evidence" value="ECO:0007669"/>
    <property type="project" value="UniProtKB-SubCell"/>
</dbReference>
<dbReference type="GO" id="GO:0006865">
    <property type="term" value="P:amino acid transport"/>
    <property type="evidence" value="ECO:0007669"/>
    <property type="project" value="InterPro"/>
</dbReference>
<evidence type="ECO:0000256" key="5">
    <source>
        <dbReference type="ARBA" id="ARBA00023136"/>
    </source>
</evidence>
<evidence type="ECO:0000313" key="9">
    <source>
        <dbReference type="Proteomes" id="UP000054845"/>
    </source>
</evidence>
<evidence type="ECO:0000256" key="4">
    <source>
        <dbReference type="ARBA" id="ARBA00022989"/>
    </source>
</evidence>
<feature type="transmembrane region" description="Helical" evidence="7">
    <location>
        <begin position="173"/>
        <end position="198"/>
    </location>
</feature>
<feature type="transmembrane region" description="Helical" evidence="7">
    <location>
        <begin position="502"/>
        <end position="521"/>
    </location>
</feature>
<sequence>MGLFKSKGASAGGDAPPYERDAKEDVYVTATPANDGDNGSLNEDDAALQATTGYKSDFKREFKSLSTISFAFSIMGLISSVATTFNLPFLSGGPASTVFAWMLGAIMNLTLGAAIGELVSAYPSAGGLYSASGLVVPRRYRAITAWFTGWLNFTGQIAGIAGTEYGLAQMIFAWAYVLTGYSASVGATYGLYAALLILHGILNCFPTGWLARFTSSYVFINLGMTVITGVLVLARTPAAEMHTGSYVFGEIRDGTGYGSNAFAFLVGLTCVQFVMTDYDATAHISEEVERAAIAAPVAIFVAVAGTGLFGFFLNVAMVFASGDVASQDLSTFPGELAFAQIVFLRGGRVAFLVIWPFICSVAFFVVQTATQANARSFYAFSRDGGLPRIFSKVIRGSTVPAVILVVVACAALGLLSFASYAAVAAIFSLAALGMDLSYMVPILCAMIFRRHPDVNFKPGPFWMGWGWFGTTIRIIACIWTVFECVVLVIPTVSPLTAQNMNYSWVVMVGVLLLAAAAYPFTNYQGPREGSLQQESAKRAVEQQH</sequence>
<feature type="transmembrane region" description="Helical" evidence="7">
    <location>
        <begin position="297"/>
        <end position="322"/>
    </location>
</feature>
<evidence type="ECO:0000256" key="3">
    <source>
        <dbReference type="ARBA" id="ARBA00022692"/>
    </source>
</evidence>
<feature type="transmembrane region" description="Helical" evidence="7">
    <location>
        <begin position="460"/>
        <end position="482"/>
    </location>
</feature>
<reference evidence="8 9" key="1">
    <citation type="submission" date="2014-09" db="EMBL/GenBank/DDBJ databases">
        <authorList>
            <person name="Magalhaes I.L.F."/>
            <person name="Oliveira U."/>
            <person name="Santos F.R."/>
            <person name="Vidigal T.H.D.A."/>
            <person name="Brescovit A.D."/>
            <person name="Santos A.J."/>
        </authorList>
    </citation>
    <scope>NUCLEOTIDE SEQUENCE [LARGE SCALE GENOMIC DNA]</scope>
</reference>
<evidence type="ECO:0000313" key="8">
    <source>
        <dbReference type="EMBL" id="CEH11690.1"/>
    </source>
</evidence>
<dbReference type="PANTHER" id="PTHR45649:SF9">
    <property type="entry name" value="AMINO-ACID PERMEASE 2"/>
    <property type="match status" value="1"/>
</dbReference>
<dbReference type="OrthoDB" id="10054429at2759"/>
<feature type="transmembrane region" description="Helical" evidence="7">
    <location>
        <begin position="424"/>
        <end position="448"/>
    </location>
</feature>
<feature type="region of interest" description="Disordered" evidence="6">
    <location>
        <begin position="1"/>
        <end position="42"/>
    </location>
</feature>
<dbReference type="InterPro" id="IPR002293">
    <property type="entry name" value="AA/rel_permease1"/>
</dbReference>
<keyword evidence="9" id="KW-1185">Reference proteome</keyword>
<dbReference type="STRING" id="401625.A0A0N7L8R1"/>
<keyword evidence="3 7" id="KW-0812">Transmembrane</keyword>
<dbReference type="Pfam" id="PF13520">
    <property type="entry name" value="AA_permease_2"/>
    <property type="match status" value="1"/>
</dbReference>
<feature type="transmembrane region" description="Helical" evidence="7">
    <location>
        <begin position="65"/>
        <end position="87"/>
    </location>
</feature>
<evidence type="ECO:0000256" key="6">
    <source>
        <dbReference type="SAM" id="MobiDB-lite"/>
    </source>
</evidence>
<proteinExistence type="predicted"/>
<protein>
    <submittedName>
        <fullName evidence="8">Apc amino acid permease</fullName>
    </submittedName>
</protein>
<dbReference type="Proteomes" id="UP000054845">
    <property type="component" value="Unassembled WGS sequence"/>
</dbReference>
<dbReference type="PANTHER" id="PTHR45649">
    <property type="entry name" value="AMINO-ACID PERMEASE BAT1"/>
    <property type="match status" value="1"/>
</dbReference>
<comment type="subcellular location">
    <subcellularLocation>
        <location evidence="1">Membrane</location>
        <topology evidence="1">Multi-pass membrane protein</topology>
    </subcellularLocation>
</comment>
<feature type="compositionally biased region" description="Basic and acidic residues" evidence="6">
    <location>
        <begin position="17"/>
        <end position="26"/>
    </location>
</feature>
<keyword evidence="4 7" id="KW-1133">Transmembrane helix</keyword>
<dbReference type="InterPro" id="IPR004840">
    <property type="entry name" value="Amino_acid_permease_CS"/>
</dbReference>
<dbReference type="Gene3D" id="1.20.1740.10">
    <property type="entry name" value="Amino acid/polyamine transporter I"/>
    <property type="match status" value="1"/>
</dbReference>
<feature type="transmembrane region" description="Helical" evidence="7">
    <location>
        <begin position="99"/>
        <end position="122"/>
    </location>
</feature>
<evidence type="ECO:0000256" key="2">
    <source>
        <dbReference type="ARBA" id="ARBA00022448"/>
    </source>
</evidence>
<keyword evidence="2" id="KW-0813">Transport</keyword>
<feature type="transmembrane region" description="Helical" evidence="7">
    <location>
        <begin position="210"/>
        <end position="234"/>
    </location>
</feature>
<evidence type="ECO:0000256" key="7">
    <source>
        <dbReference type="SAM" id="Phobius"/>
    </source>
</evidence>
<feature type="transmembrane region" description="Helical" evidence="7">
    <location>
        <begin position="254"/>
        <end position="276"/>
    </location>
</feature>
<dbReference type="PIRSF" id="PIRSF006060">
    <property type="entry name" value="AA_transporter"/>
    <property type="match status" value="1"/>
</dbReference>
<dbReference type="PROSITE" id="PS00218">
    <property type="entry name" value="AMINO_ACID_PERMEASE_1"/>
    <property type="match status" value="1"/>
</dbReference>
<dbReference type="GO" id="GO:0022857">
    <property type="term" value="F:transmembrane transporter activity"/>
    <property type="evidence" value="ECO:0007669"/>
    <property type="project" value="InterPro"/>
</dbReference>
<name>A0A0N7L8R1_9BASI</name>
<feature type="transmembrane region" description="Helical" evidence="7">
    <location>
        <begin position="398"/>
        <end position="418"/>
    </location>
</feature>
<evidence type="ECO:0000256" key="1">
    <source>
        <dbReference type="ARBA" id="ARBA00004141"/>
    </source>
</evidence>
<dbReference type="AlphaFoldDB" id="A0A0N7L8R1"/>
<feature type="transmembrane region" description="Helical" evidence="7">
    <location>
        <begin position="143"/>
        <end position="161"/>
    </location>
</feature>
<accession>A0A0N7L8R1</accession>
<keyword evidence="5 7" id="KW-0472">Membrane</keyword>
<dbReference type="EMBL" id="CCYA01000065">
    <property type="protein sequence ID" value="CEH11690.1"/>
    <property type="molecule type" value="Genomic_DNA"/>
</dbReference>